<proteinExistence type="evidence at transcript level"/>
<organism evidence="1">
    <name type="scientific">Amblyomma americanum</name>
    <name type="common">Lone star tick</name>
    <dbReference type="NCBI Taxonomy" id="6943"/>
    <lineage>
        <taxon>Eukaryota</taxon>
        <taxon>Metazoa</taxon>
        <taxon>Ecdysozoa</taxon>
        <taxon>Arthropoda</taxon>
        <taxon>Chelicerata</taxon>
        <taxon>Arachnida</taxon>
        <taxon>Acari</taxon>
        <taxon>Parasitiformes</taxon>
        <taxon>Ixodida</taxon>
        <taxon>Ixodoidea</taxon>
        <taxon>Ixodidae</taxon>
        <taxon>Amblyomminae</taxon>
        <taxon>Amblyomma</taxon>
    </lineage>
</organism>
<protein>
    <submittedName>
        <fullName evidence="1">Putative secreted protein</fullName>
    </submittedName>
</protein>
<reference evidence="1" key="1">
    <citation type="journal article" date="2015" name="PLoS ONE">
        <title>An Insight into the Sialome of the Lone Star Tick, Amblyomma americanum, with a Glimpse on Its Time Dependent Gene Expression.</title>
        <authorList>
            <person name="Karim S."/>
            <person name="Ribeiro J.M."/>
        </authorList>
    </citation>
    <scope>NUCLEOTIDE SEQUENCE</scope>
    <source>
        <tissue evidence="1">Salivary gland</tissue>
    </source>
</reference>
<dbReference type="AlphaFoldDB" id="A0A0C9SDC0"/>
<dbReference type="EMBL" id="GBZX01000793">
    <property type="protein sequence ID" value="JAG91947.1"/>
    <property type="molecule type" value="mRNA"/>
</dbReference>
<accession>A0A0C9SDC0</accession>
<sequence>MHRSYCQSLLRQFFFFGLLTSAPISAKLTKLCCIRVEKENAKGIRFWLSQAFYKHVWIYLMILLECRLMKQNGRATWGFQLAQFFYNDVVAHRTVSLRQCVVSWNAKGAPRFHNLYSLF</sequence>
<evidence type="ECO:0000313" key="1">
    <source>
        <dbReference type="EMBL" id="JAG91947.1"/>
    </source>
</evidence>
<name>A0A0C9SDC0_AMBAM</name>